<dbReference type="CDD" id="cd00472">
    <property type="entry name" value="Ribosomal_L24e_L24"/>
    <property type="match status" value="1"/>
</dbReference>
<dbReference type="Gene3D" id="2.30.170.20">
    <property type="entry name" value="Ribosomal protein L24e"/>
    <property type="match status" value="1"/>
</dbReference>
<accession>A0A7S2XKV2</accession>
<dbReference type="EMBL" id="HBHQ01008886">
    <property type="protein sequence ID" value="CAD9814161.1"/>
    <property type="molecule type" value="Transcribed_RNA"/>
</dbReference>
<dbReference type="SMART" id="SM00746">
    <property type="entry name" value="TRASH"/>
    <property type="match status" value="1"/>
</dbReference>
<dbReference type="FunFam" id="2.30.170.20:FF:000001">
    <property type="entry name" value="probable ribosome biogenesis protein RLP24"/>
    <property type="match status" value="1"/>
</dbReference>
<comment type="similarity">
    <text evidence="1">Belongs to the eukaryotic ribosomal protein eL24 family.</text>
</comment>
<reference evidence="5" key="1">
    <citation type="submission" date="2021-01" db="EMBL/GenBank/DDBJ databases">
        <authorList>
            <person name="Corre E."/>
            <person name="Pelletier E."/>
            <person name="Niang G."/>
            <person name="Scheremetjew M."/>
            <person name="Finn R."/>
            <person name="Kale V."/>
            <person name="Holt S."/>
            <person name="Cochrane G."/>
            <person name="Meng A."/>
            <person name="Brown T."/>
            <person name="Cohen L."/>
        </authorList>
    </citation>
    <scope>NUCLEOTIDE SEQUENCE</scope>
    <source>
        <strain evidence="5">CCMP2084</strain>
    </source>
</reference>
<dbReference type="InterPro" id="IPR000988">
    <property type="entry name" value="Ribosomal_eL24-rel_N"/>
</dbReference>
<feature type="compositionally biased region" description="Polar residues" evidence="3">
    <location>
        <begin position="164"/>
        <end position="173"/>
    </location>
</feature>
<feature type="domain" description="TRASH" evidence="4">
    <location>
        <begin position="6"/>
        <end position="44"/>
    </location>
</feature>
<protein>
    <recommendedName>
        <fullName evidence="4">TRASH domain-containing protein</fullName>
    </recommendedName>
</protein>
<gene>
    <name evidence="5" type="ORF">ASEP1449_LOCUS5986</name>
</gene>
<evidence type="ECO:0000256" key="3">
    <source>
        <dbReference type="SAM" id="MobiDB-lite"/>
    </source>
</evidence>
<dbReference type="PANTHER" id="PTHR10792:SF8">
    <property type="entry name" value="RIBOSOME BIOGENESIS PROTEIN RLP24-RELATED"/>
    <property type="match status" value="1"/>
</dbReference>
<evidence type="ECO:0000256" key="1">
    <source>
        <dbReference type="ARBA" id="ARBA00005647"/>
    </source>
</evidence>
<dbReference type="Pfam" id="PF01246">
    <property type="entry name" value="Ribosomal_L24e"/>
    <property type="match status" value="1"/>
</dbReference>
<feature type="region of interest" description="Disordered" evidence="3">
    <location>
        <begin position="158"/>
        <end position="184"/>
    </location>
</feature>
<dbReference type="InterPro" id="IPR038630">
    <property type="entry name" value="L24e/L24_sf"/>
</dbReference>
<organism evidence="5">
    <name type="scientific">Attheya septentrionalis</name>
    <dbReference type="NCBI Taxonomy" id="420275"/>
    <lineage>
        <taxon>Eukaryota</taxon>
        <taxon>Sar</taxon>
        <taxon>Stramenopiles</taxon>
        <taxon>Ochrophyta</taxon>
        <taxon>Bacillariophyta</taxon>
        <taxon>Coscinodiscophyceae</taxon>
        <taxon>Chaetocerotophycidae</taxon>
        <taxon>Chaetocerotales</taxon>
        <taxon>Attheyaceae</taxon>
        <taxon>Attheya</taxon>
    </lineage>
</organism>
<dbReference type="GO" id="GO:0003735">
    <property type="term" value="F:structural constituent of ribosome"/>
    <property type="evidence" value="ECO:0007669"/>
    <property type="project" value="InterPro"/>
</dbReference>
<evidence type="ECO:0000256" key="2">
    <source>
        <dbReference type="ARBA" id="ARBA00022517"/>
    </source>
</evidence>
<dbReference type="InterPro" id="IPR011017">
    <property type="entry name" value="TRASH_dom"/>
</dbReference>
<evidence type="ECO:0000259" key="4">
    <source>
        <dbReference type="SMART" id="SM00746"/>
    </source>
</evidence>
<dbReference type="PANTHER" id="PTHR10792">
    <property type="entry name" value="60S RIBOSOMAL PROTEIN L24"/>
    <property type="match status" value="1"/>
</dbReference>
<dbReference type="GO" id="GO:0042273">
    <property type="term" value="P:ribosomal large subunit biogenesis"/>
    <property type="evidence" value="ECO:0007669"/>
    <property type="project" value="TreeGrafter"/>
</dbReference>
<dbReference type="SUPFAM" id="SSF57716">
    <property type="entry name" value="Glucocorticoid receptor-like (DNA-binding domain)"/>
    <property type="match status" value="1"/>
</dbReference>
<dbReference type="InterPro" id="IPR056366">
    <property type="entry name" value="Ribosomal_eL24"/>
</dbReference>
<sequence length="184" mass="21639">MRIEKCYFCSSPCYPGHGMLFVRNDSKQFRFCRSKCHRNFNKKRNPRKVAWTKAYRKTRGKELAVDSTFEFEKRRNRPVKYDRDLMGKTIMAMQRVQAIKEKREERFFANRMKDAKKEKKTQARVEIEKSIEILAPAVAKREEVMRNVVDSARARIAARKKSSGQKITASSKKAVSFGDKMDEN</sequence>
<dbReference type="AlphaFoldDB" id="A0A7S2XKV2"/>
<keyword evidence="2" id="KW-0690">Ribosome biogenesis</keyword>
<name>A0A7S2XKV2_9STRA</name>
<dbReference type="GO" id="GO:0005730">
    <property type="term" value="C:nucleolus"/>
    <property type="evidence" value="ECO:0007669"/>
    <property type="project" value="TreeGrafter"/>
</dbReference>
<evidence type="ECO:0000313" key="5">
    <source>
        <dbReference type="EMBL" id="CAD9814161.1"/>
    </source>
</evidence>
<proteinExistence type="inferred from homology"/>